<gene>
    <name evidence="2" type="ORF">CASFOL_030276</name>
</gene>
<protein>
    <submittedName>
        <fullName evidence="2">Uncharacterized protein</fullName>
    </submittedName>
</protein>
<proteinExistence type="predicted"/>
<evidence type="ECO:0000313" key="3">
    <source>
        <dbReference type="Proteomes" id="UP001632038"/>
    </source>
</evidence>
<dbReference type="AlphaFoldDB" id="A0ABD3C835"/>
<keyword evidence="3" id="KW-1185">Reference proteome</keyword>
<reference evidence="3" key="1">
    <citation type="journal article" date="2024" name="IScience">
        <title>Strigolactones Initiate the Formation of Haustorium-like Structures in Castilleja.</title>
        <authorList>
            <person name="Buerger M."/>
            <person name="Peterson D."/>
            <person name="Chory J."/>
        </authorList>
    </citation>
    <scope>NUCLEOTIDE SEQUENCE [LARGE SCALE GENOMIC DNA]</scope>
</reference>
<keyword evidence="1" id="KW-1133">Transmembrane helix</keyword>
<evidence type="ECO:0000256" key="1">
    <source>
        <dbReference type="SAM" id="Phobius"/>
    </source>
</evidence>
<dbReference type="Proteomes" id="UP001632038">
    <property type="component" value="Unassembled WGS sequence"/>
</dbReference>
<accession>A0ABD3C835</accession>
<comment type="caution">
    <text evidence="2">The sequence shown here is derived from an EMBL/GenBank/DDBJ whole genome shotgun (WGS) entry which is preliminary data.</text>
</comment>
<keyword evidence="1" id="KW-0812">Transmembrane</keyword>
<keyword evidence="1" id="KW-0472">Membrane</keyword>
<dbReference type="EMBL" id="JAVIJP010000048">
    <property type="protein sequence ID" value="KAL3625747.1"/>
    <property type="molecule type" value="Genomic_DNA"/>
</dbReference>
<sequence>MGCEHFIVGLIVSKVGFLYYLSHLQRMAQEVQNGADAVAFAVVKPWLVVEGKRRRSVLQEGVWR</sequence>
<feature type="transmembrane region" description="Helical" evidence="1">
    <location>
        <begin position="6"/>
        <end position="22"/>
    </location>
</feature>
<evidence type="ECO:0000313" key="2">
    <source>
        <dbReference type="EMBL" id="KAL3625747.1"/>
    </source>
</evidence>
<organism evidence="2 3">
    <name type="scientific">Castilleja foliolosa</name>
    <dbReference type="NCBI Taxonomy" id="1961234"/>
    <lineage>
        <taxon>Eukaryota</taxon>
        <taxon>Viridiplantae</taxon>
        <taxon>Streptophyta</taxon>
        <taxon>Embryophyta</taxon>
        <taxon>Tracheophyta</taxon>
        <taxon>Spermatophyta</taxon>
        <taxon>Magnoliopsida</taxon>
        <taxon>eudicotyledons</taxon>
        <taxon>Gunneridae</taxon>
        <taxon>Pentapetalae</taxon>
        <taxon>asterids</taxon>
        <taxon>lamiids</taxon>
        <taxon>Lamiales</taxon>
        <taxon>Orobanchaceae</taxon>
        <taxon>Pedicularideae</taxon>
        <taxon>Castillejinae</taxon>
        <taxon>Castilleja</taxon>
    </lineage>
</organism>
<name>A0ABD3C835_9LAMI</name>